<dbReference type="KEGG" id="fgl:EM308_10285"/>
<gene>
    <name evidence="2" type="ORF">EM308_10285</name>
</gene>
<evidence type="ECO:0000313" key="2">
    <source>
        <dbReference type="EMBL" id="AOW09862.1"/>
    </source>
</evidence>
<sequence length="299" mass="33141">MKYKIAPFAVILFFFFSCKDTKNEYDASGTFEATEVIVSAEANGQILELNVNEGDLLKENQQIGVIDSTQLYLSKMQLSQNKKAILSGRPDISTQIASLEKELENAITDKKRIANLVAGDVASKKQLDDATTRIAVLQSKITAQKSSLNTTTSSLNEQGNGVNVQLAQIEDQLKKCKIINPINGTVLVKYSNAFEMTTIGHPLYKIADVKNMILRAYVTSSQLSQIKLSQKVTVFVDFGKDERKEYSGTISWISDKSEFTPKTIQTKDERANSVYAVKIAVPNDGYLKIGMYGDIKIKN</sequence>
<name>A0AAC9I597_9FLAO</name>
<dbReference type="PANTHER" id="PTHR30469">
    <property type="entry name" value="MULTIDRUG RESISTANCE PROTEIN MDTA"/>
    <property type="match status" value="1"/>
</dbReference>
<dbReference type="AlphaFoldDB" id="A0AAC9I597"/>
<dbReference type="GO" id="GO:0015562">
    <property type="term" value="F:efflux transmembrane transporter activity"/>
    <property type="evidence" value="ECO:0007669"/>
    <property type="project" value="TreeGrafter"/>
</dbReference>
<evidence type="ECO:0000259" key="1">
    <source>
        <dbReference type="Pfam" id="PF25917"/>
    </source>
</evidence>
<dbReference type="Gene3D" id="2.40.30.170">
    <property type="match status" value="1"/>
</dbReference>
<dbReference type="Pfam" id="PF25917">
    <property type="entry name" value="BSH_RND"/>
    <property type="match status" value="1"/>
</dbReference>
<dbReference type="Gene3D" id="2.40.50.100">
    <property type="match status" value="1"/>
</dbReference>
<dbReference type="PROSITE" id="PS51257">
    <property type="entry name" value="PROKAR_LIPOPROTEIN"/>
    <property type="match status" value="1"/>
</dbReference>
<organism evidence="2 3">
    <name type="scientific">Flavobacterium gilvum</name>
    <dbReference type="NCBI Taxonomy" id="1492737"/>
    <lineage>
        <taxon>Bacteria</taxon>
        <taxon>Pseudomonadati</taxon>
        <taxon>Bacteroidota</taxon>
        <taxon>Flavobacteriia</taxon>
        <taxon>Flavobacteriales</taxon>
        <taxon>Flavobacteriaceae</taxon>
        <taxon>Flavobacterium</taxon>
    </lineage>
</organism>
<keyword evidence="3" id="KW-1185">Reference proteome</keyword>
<dbReference type="EMBL" id="CP017479">
    <property type="protein sequence ID" value="AOW09862.1"/>
    <property type="molecule type" value="Genomic_DNA"/>
</dbReference>
<dbReference type="PANTHER" id="PTHR30469:SF33">
    <property type="entry name" value="SLR1207 PROTEIN"/>
    <property type="match status" value="1"/>
</dbReference>
<reference evidence="2 3" key="1">
    <citation type="submission" date="2016-10" db="EMBL/GenBank/DDBJ databases">
        <title>Flavobacterium gilvum sp. nov., isolated from stream water.</title>
        <authorList>
            <person name="Shin S.-K."/>
            <person name="Cho Y.-J."/>
            <person name="Yi H."/>
        </authorList>
    </citation>
    <scope>NUCLEOTIDE SEQUENCE [LARGE SCALE GENOMIC DNA]</scope>
    <source>
        <strain evidence="2 3">EM1308</strain>
    </source>
</reference>
<protein>
    <recommendedName>
        <fullName evidence="1">Multidrug resistance protein MdtA-like barrel-sandwich hybrid domain-containing protein</fullName>
    </recommendedName>
</protein>
<dbReference type="GO" id="GO:1990281">
    <property type="term" value="C:efflux pump complex"/>
    <property type="evidence" value="ECO:0007669"/>
    <property type="project" value="TreeGrafter"/>
</dbReference>
<dbReference type="InterPro" id="IPR058625">
    <property type="entry name" value="MdtA-like_BSH"/>
</dbReference>
<dbReference type="Proteomes" id="UP000175968">
    <property type="component" value="Chromosome"/>
</dbReference>
<proteinExistence type="predicted"/>
<accession>A0AAC9I597</accession>
<dbReference type="SUPFAM" id="SSF111369">
    <property type="entry name" value="HlyD-like secretion proteins"/>
    <property type="match status" value="1"/>
</dbReference>
<evidence type="ECO:0000313" key="3">
    <source>
        <dbReference type="Proteomes" id="UP000175968"/>
    </source>
</evidence>
<feature type="domain" description="Multidrug resistance protein MdtA-like barrel-sandwich hybrid" evidence="1">
    <location>
        <begin position="36"/>
        <end position="186"/>
    </location>
</feature>
<dbReference type="RefSeq" id="WP_035640952.1">
    <property type="nucleotide sequence ID" value="NZ_CP017479.1"/>
</dbReference>